<protein>
    <recommendedName>
        <fullName evidence="4">DUF4394 domain-containing protein</fullName>
    </recommendedName>
</protein>
<evidence type="ECO:0000313" key="2">
    <source>
        <dbReference type="EMBL" id="SNT10970.1"/>
    </source>
</evidence>
<dbReference type="RefSeq" id="WP_089246551.1">
    <property type="nucleotide sequence ID" value="NZ_FZPH01000003.1"/>
</dbReference>
<dbReference type="Proteomes" id="UP000198362">
    <property type="component" value="Unassembled WGS sequence"/>
</dbReference>
<feature type="signal peptide" evidence="1">
    <location>
        <begin position="1"/>
        <end position="26"/>
    </location>
</feature>
<dbReference type="OrthoDB" id="4855196at2"/>
<keyword evidence="3" id="KW-1185">Reference proteome</keyword>
<name>A0A239JYV1_9ACTN</name>
<reference evidence="2 3" key="1">
    <citation type="submission" date="2017-06" db="EMBL/GenBank/DDBJ databases">
        <authorList>
            <person name="Kim H.J."/>
            <person name="Triplett B.A."/>
        </authorList>
    </citation>
    <scope>NUCLEOTIDE SEQUENCE [LARGE SCALE GENOMIC DNA]</scope>
    <source>
        <strain evidence="2 3">CGMCC 4.5593</strain>
    </source>
</reference>
<keyword evidence="1" id="KW-0732">Signal</keyword>
<feature type="chain" id="PRO_5039332792" description="DUF4394 domain-containing protein" evidence="1">
    <location>
        <begin position="27"/>
        <end position="442"/>
    </location>
</feature>
<organism evidence="2 3">
    <name type="scientific">Asanoa hainanensis</name>
    <dbReference type="NCBI Taxonomy" id="560556"/>
    <lineage>
        <taxon>Bacteria</taxon>
        <taxon>Bacillati</taxon>
        <taxon>Actinomycetota</taxon>
        <taxon>Actinomycetes</taxon>
        <taxon>Micromonosporales</taxon>
        <taxon>Micromonosporaceae</taxon>
        <taxon>Asanoa</taxon>
    </lineage>
</organism>
<dbReference type="EMBL" id="FZPH01000003">
    <property type="protein sequence ID" value="SNT10970.1"/>
    <property type="molecule type" value="Genomic_DNA"/>
</dbReference>
<evidence type="ECO:0000313" key="3">
    <source>
        <dbReference type="Proteomes" id="UP000198362"/>
    </source>
</evidence>
<sequence>MRILRTVLAGTAAAAFAVTGSVYVLASPASAAAAATAVGTYTPLAPSRILDTRHGNGAPTGIVTAGKTVHLQVAGRGGVPASGVSAVILNLTVTGSLGNGYLTAYPDGATRPTAASISFAKGVTRANTVTVAVGASGFVNIFQSSLGTHIVADVAGYYNGDAAGPVGSVYLPDGVGPWRLDDTRLGGAPPVPSTGWIQYAITFGDDHPLNEAVTAIAMNLTAVNPASSGYLTTWNGSGEPPVGVSALNYGKGGIWPNSATVPVAPCDFCADPRLPMFGVYTSTNTHWLVDIYGYYFNDTVDGLTFKPITPQRILDTRPGAPIGVGTRTVPAPSTITPETMALSLNVTAVAPTANTYLTVYPENPRPPVSTLNPFKGETVSNGTIAALSTTNDFLIYNNGGQIDVVADMGGLFEYIAPTGTARAKGLPQISGQVGGKLAASTR</sequence>
<dbReference type="AlphaFoldDB" id="A0A239JYV1"/>
<proteinExistence type="predicted"/>
<evidence type="ECO:0000256" key="1">
    <source>
        <dbReference type="SAM" id="SignalP"/>
    </source>
</evidence>
<gene>
    <name evidence="2" type="ORF">SAMN05421812_103204</name>
</gene>
<evidence type="ECO:0008006" key="4">
    <source>
        <dbReference type="Google" id="ProtNLM"/>
    </source>
</evidence>
<accession>A0A239JYV1</accession>